<reference evidence="1 2" key="2">
    <citation type="submission" date="2018-11" db="EMBL/GenBank/DDBJ databases">
        <authorList>
            <consortium name="Pathogen Informatics"/>
        </authorList>
    </citation>
    <scope>NUCLEOTIDE SEQUENCE [LARGE SCALE GENOMIC DNA]</scope>
</reference>
<keyword evidence="2" id="KW-1185">Reference proteome</keyword>
<name>A0A183IJL3_9BILA</name>
<protein>
    <submittedName>
        <fullName evidence="3">Glycogenin-1</fullName>
    </submittedName>
</protein>
<dbReference type="AlphaFoldDB" id="A0A183IJL3"/>
<sequence>MDEAYVTLVTNDAYALGALVLGQSLIKVGTNRSLHCIVTNAIARIYTHVTLVDVLDSGDEAHLALIKRPELGVTFTKLHCWQLTQYRKCVFLDADCLVRFISFHTGRPTAYAIIATFHPVPKSRRCVMYI</sequence>
<gene>
    <name evidence="1" type="ORF">SBAD_LOCUS3809</name>
</gene>
<evidence type="ECO:0000313" key="2">
    <source>
        <dbReference type="Proteomes" id="UP000270296"/>
    </source>
</evidence>
<dbReference type="InterPro" id="IPR050587">
    <property type="entry name" value="GNT1/Glycosyltrans_8"/>
</dbReference>
<dbReference type="InterPro" id="IPR029044">
    <property type="entry name" value="Nucleotide-diphossugar_trans"/>
</dbReference>
<dbReference type="OrthoDB" id="2014201at2759"/>
<dbReference type="EMBL" id="UZAM01007963">
    <property type="protein sequence ID" value="VDP02432.1"/>
    <property type="molecule type" value="Genomic_DNA"/>
</dbReference>
<proteinExistence type="predicted"/>
<dbReference type="Proteomes" id="UP000270296">
    <property type="component" value="Unassembled WGS sequence"/>
</dbReference>
<dbReference type="PANTHER" id="PTHR11183">
    <property type="entry name" value="GLYCOGENIN SUBFAMILY MEMBER"/>
    <property type="match status" value="1"/>
</dbReference>
<accession>A0A183IJL3</accession>
<evidence type="ECO:0000313" key="1">
    <source>
        <dbReference type="EMBL" id="VDP02432.1"/>
    </source>
</evidence>
<reference evidence="3" key="1">
    <citation type="submission" date="2016-06" db="UniProtKB">
        <authorList>
            <consortium name="WormBaseParasite"/>
        </authorList>
    </citation>
    <scope>IDENTIFICATION</scope>
</reference>
<dbReference type="SUPFAM" id="SSF53448">
    <property type="entry name" value="Nucleotide-diphospho-sugar transferases"/>
    <property type="match status" value="1"/>
</dbReference>
<dbReference type="Gene3D" id="3.90.550.10">
    <property type="entry name" value="Spore Coat Polysaccharide Biosynthesis Protein SpsA, Chain A"/>
    <property type="match status" value="1"/>
</dbReference>
<dbReference type="WBParaSite" id="SBAD_0000397901-mRNA-1">
    <property type="protein sequence ID" value="SBAD_0000397901-mRNA-1"/>
    <property type="gene ID" value="SBAD_0000397901"/>
</dbReference>
<evidence type="ECO:0000313" key="3">
    <source>
        <dbReference type="WBParaSite" id="SBAD_0000397901-mRNA-1"/>
    </source>
</evidence>
<organism evidence="3">
    <name type="scientific">Soboliphyme baturini</name>
    <dbReference type="NCBI Taxonomy" id="241478"/>
    <lineage>
        <taxon>Eukaryota</taxon>
        <taxon>Metazoa</taxon>
        <taxon>Ecdysozoa</taxon>
        <taxon>Nematoda</taxon>
        <taxon>Enoplea</taxon>
        <taxon>Dorylaimia</taxon>
        <taxon>Dioctophymatida</taxon>
        <taxon>Dioctophymatoidea</taxon>
        <taxon>Soboliphymatidae</taxon>
        <taxon>Soboliphyme</taxon>
    </lineage>
</organism>